<dbReference type="Proteomes" id="UP000694421">
    <property type="component" value="Unplaced"/>
</dbReference>
<feature type="compositionally biased region" description="Polar residues" evidence="1">
    <location>
        <begin position="100"/>
        <end position="112"/>
    </location>
</feature>
<reference evidence="2" key="2">
    <citation type="submission" date="2025-09" db="UniProtKB">
        <authorList>
            <consortium name="Ensembl"/>
        </authorList>
    </citation>
    <scope>IDENTIFICATION</scope>
</reference>
<dbReference type="GeneTree" id="ENSGT00390000005606"/>
<keyword evidence="3" id="KW-1185">Reference proteome</keyword>
<feature type="compositionally biased region" description="Basic and acidic residues" evidence="1">
    <location>
        <begin position="136"/>
        <end position="153"/>
    </location>
</feature>
<dbReference type="PANTHER" id="PTHR22444">
    <property type="entry name" value="GLUTAMATE-RICH PROTEIN 1"/>
    <property type="match status" value="1"/>
</dbReference>
<proteinExistence type="predicted"/>
<organism evidence="2 3">
    <name type="scientific">Salvator merianae</name>
    <name type="common">Argentine black and white tegu</name>
    <name type="synonym">Tupinambis merianae</name>
    <dbReference type="NCBI Taxonomy" id="96440"/>
    <lineage>
        <taxon>Eukaryota</taxon>
        <taxon>Metazoa</taxon>
        <taxon>Chordata</taxon>
        <taxon>Craniata</taxon>
        <taxon>Vertebrata</taxon>
        <taxon>Euteleostomi</taxon>
        <taxon>Lepidosauria</taxon>
        <taxon>Squamata</taxon>
        <taxon>Bifurcata</taxon>
        <taxon>Unidentata</taxon>
        <taxon>Episquamata</taxon>
        <taxon>Laterata</taxon>
        <taxon>Teiioidea</taxon>
        <taxon>Teiidae</taxon>
        <taxon>Salvator</taxon>
    </lineage>
</organism>
<feature type="compositionally biased region" description="Basic residues" evidence="1">
    <location>
        <begin position="167"/>
        <end position="181"/>
    </location>
</feature>
<dbReference type="OMA" id="MTHRKEV"/>
<feature type="compositionally biased region" description="Basic residues" evidence="1">
    <location>
        <begin position="119"/>
        <end position="130"/>
    </location>
</feature>
<dbReference type="InterPro" id="IPR026719">
    <property type="entry name" value="ERICH1"/>
</dbReference>
<evidence type="ECO:0000313" key="2">
    <source>
        <dbReference type="Ensembl" id="ENSSMRP00000009317.1"/>
    </source>
</evidence>
<name>A0A8D0BKJ3_SALMN</name>
<feature type="region of interest" description="Disordered" evidence="1">
    <location>
        <begin position="57"/>
        <end position="184"/>
    </location>
</feature>
<dbReference type="PANTHER" id="PTHR22444:SF1">
    <property type="entry name" value="GLUTAMATE-RICH PROTEIN 1"/>
    <property type="match status" value="1"/>
</dbReference>
<evidence type="ECO:0000313" key="3">
    <source>
        <dbReference type="Proteomes" id="UP000694421"/>
    </source>
</evidence>
<protein>
    <submittedName>
        <fullName evidence="2">Glutamate rich 1</fullName>
    </submittedName>
</protein>
<dbReference type="AlphaFoldDB" id="A0A8D0BKJ3"/>
<dbReference type="Ensembl" id="ENSSMRT00000010861.1">
    <property type="protein sequence ID" value="ENSSMRP00000009317.1"/>
    <property type="gene ID" value="ENSSMRG00000007444.1"/>
</dbReference>
<reference evidence="2" key="1">
    <citation type="submission" date="2025-08" db="UniProtKB">
        <authorList>
            <consortium name="Ensembl"/>
        </authorList>
    </citation>
    <scope>IDENTIFICATION</scope>
</reference>
<accession>A0A8D0BKJ3</accession>
<sequence>MAASRRTEVFRKKVLEKLFPAPCPPLPIDPPDASSNIETSLVLEHPVLGQEDPEILRDLQGNSGKLKVDSLPGKMYTVSPAPEDYEPATYVETGHENTETDGANSDANTSGENDQEQPKRKRIRRKKQKNIWRNPDNVREGQAEGGKQEKLMEDNFQLQHGDGSKISRNKKRKMKKKRQKEKMRAAGLLTKPAGIDFTYKPEREGGPDFEDVDEKVDDILDFLQATQEIYFSESRASIRAESAVHSETVQEILQSLESRNMSSSDVALLHRMKSLVHLQNVGQLKDVLEDFHTQSVMPSDHAKAISALFLYWITDILPRENRK</sequence>
<evidence type="ECO:0000256" key="1">
    <source>
        <dbReference type="SAM" id="MobiDB-lite"/>
    </source>
</evidence>